<organism evidence="2 3">
    <name type="scientific">Araneus ventricosus</name>
    <name type="common">Orbweaver spider</name>
    <name type="synonym">Epeira ventricosa</name>
    <dbReference type="NCBI Taxonomy" id="182803"/>
    <lineage>
        <taxon>Eukaryota</taxon>
        <taxon>Metazoa</taxon>
        <taxon>Ecdysozoa</taxon>
        <taxon>Arthropoda</taxon>
        <taxon>Chelicerata</taxon>
        <taxon>Arachnida</taxon>
        <taxon>Araneae</taxon>
        <taxon>Araneomorphae</taxon>
        <taxon>Entelegynae</taxon>
        <taxon>Araneoidea</taxon>
        <taxon>Araneidae</taxon>
        <taxon>Araneus</taxon>
    </lineage>
</organism>
<accession>A0A4Y2PTD8</accession>
<dbReference type="EMBL" id="BGPR01011960">
    <property type="protein sequence ID" value="GBN53830.1"/>
    <property type="molecule type" value="Genomic_DNA"/>
</dbReference>
<feature type="compositionally biased region" description="Basic and acidic residues" evidence="1">
    <location>
        <begin position="24"/>
        <end position="34"/>
    </location>
</feature>
<name>A0A4Y2PTD8_ARAVE</name>
<dbReference type="AlphaFoldDB" id="A0A4Y2PTD8"/>
<gene>
    <name evidence="2" type="ORF">AVEN_179725_1</name>
</gene>
<evidence type="ECO:0000313" key="3">
    <source>
        <dbReference type="Proteomes" id="UP000499080"/>
    </source>
</evidence>
<reference evidence="2 3" key="1">
    <citation type="journal article" date="2019" name="Sci. Rep.">
        <title>Orb-weaving spider Araneus ventricosus genome elucidates the spidroin gene catalogue.</title>
        <authorList>
            <person name="Kono N."/>
            <person name="Nakamura H."/>
            <person name="Ohtoshi R."/>
            <person name="Moran D.A.P."/>
            <person name="Shinohara A."/>
            <person name="Yoshida Y."/>
            <person name="Fujiwara M."/>
            <person name="Mori M."/>
            <person name="Tomita M."/>
            <person name="Arakawa K."/>
        </authorList>
    </citation>
    <scope>NUCLEOTIDE SEQUENCE [LARGE SCALE GENOMIC DNA]</scope>
</reference>
<feature type="region of interest" description="Disordered" evidence="1">
    <location>
        <begin position="24"/>
        <end position="46"/>
    </location>
</feature>
<protein>
    <submittedName>
        <fullName evidence="2">Uncharacterized protein</fullName>
    </submittedName>
</protein>
<sequence>MMIQRRPMALFLKSLQLLYQLDEHDSPHDDRTPPHGDSGNFHPRRGRANLTTKVSHLRYFTISAICLCIHFPLQDVKIRTPAQHYTCTIHNSTNYVKVNFRDVV</sequence>
<dbReference type="Proteomes" id="UP000499080">
    <property type="component" value="Unassembled WGS sequence"/>
</dbReference>
<evidence type="ECO:0000313" key="2">
    <source>
        <dbReference type="EMBL" id="GBN53830.1"/>
    </source>
</evidence>
<keyword evidence="3" id="KW-1185">Reference proteome</keyword>
<proteinExistence type="predicted"/>
<comment type="caution">
    <text evidence="2">The sequence shown here is derived from an EMBL/GenBank/DDBJ whole genome shotgun (WGS) entry which is preliminary data.</text>
</comment>
<evidence type="ECO:0000256" key="1">
    <source>
        <dbReference type="SAM" id="MobiDB-lite"/>
    </source>
</evidence>